<reference evidence="2 3" key="1">
    <citation type="submission" date="2016-07" db="EMBL/GenBank/DDBJ databases">
        <title>Disparate Historic Effective Population Sizes Predicted by Modern Levels of Genome Diversity for the Scaled Quail (Callipepla squamata) and the Northern Bobwhite (Colinus virginianus): Inferences from First and Second Generation Draft Genome Assemblies for Sympatric New World Quail.</title>
        <authorList>
            <person name="Oldeschulte D.L."/>
            <person name="Halley Y.A."/>
            <person name="Bhattarai E.K."/>
            <person name="Brashear W.A."/>
            <person name="Hill J."/>
            <person name="Metz R.P."/>
            <person name="Johnson C.D."/>
            <person name="Rollins D."/>
            <person name="Peterson M.J."/>
            <person name="Bickhart D.M."/>
            <person name="Decker J.E."/>
            <person name="Seabury C.M."/>
        </authorList>
    </citation>
    <scope>NUCLEOTIDE SEQUENCE [LARGE SCALE GENOMIC DNA]</scope>
    <source>
        <strain evidence="2 3">Texas</strain>
        <tissue evidence="2">Leg muscle</tissue>
    </source>
</reference>
<name>A0A226N3M0_CALSU</name>
<feature type="domain" description="Histone deacetylase" evidence="1">
    <location>
        <begin position="33"/>
        <end position="271"/>
    </location>
</feature>
<dbReference type="PANTHER" id="PTHR10625:SF43">
    <property type="entry name" value="POLYAMINE DEACETYLASE HDAC10"/>
    <property type="match status" value="1"/>
</dbReference>
<dbReference type="InterPro" id="IPR023801">
    <property type="entry name" value="His_deacetylse_dom"/>
</dbReference>
<dbReference type="Proteomes" id="UP000198323">
    <property type="component" value="Unassembled WGS sequence"/>
</dbReference>
<dbReference type="SUPFAM" id="SSF52768">
    <property type="entry name" value="Arginase/deacetylase"/>
    <property type="match status" value="2"/>
</dbReference>
<comment type="caution">
    <text evidence="2">The sequence shown here is derived from an EMBL/GenBank/DDBJ whole genome shotgun (WGS) entry which is preliminary data.</text>
</comment>
<dbReference type="STRING" id="9009.A0A226N3M0"/>
<accession>A0A226N3M0</accession>
<sequence>MASGTALVYHEAMTRHKLLWNDLVKCCNLSLLRSSEHLEVAKSTQTMNEEELKRISGNYDSFFFHPSTYHCARLAVGATLQLVDFVMSGKVCNGMALVRPPGHHSQRSAANGFCLFNNVAIAAEYAKLKYGLQRILIVDWDVHHGQGTQYIFEEDPSVLYFSWHRYEHQEFWPSLKESDYDAVGLGKGKGFNINLPWNKVGMGNSDYLAAFFHVLLPMAFEFDPELVLVSSGYDSGIGDPEGQMNATPEVFAHLTHFLMQLAHGKLCVVLEVCSGIAESPAASASLAVALRHSLHFGFERVLCIFVGDMQVVPNTEDGKILVIHVCKKEQTGNSSSKHYVVLNWKEVSAMDIFSFMFVLSCFSLLLKDADGNDFFSAVLGFILPVAYSYQPNLIVIAVGPNRSLGISGISLLFGLLQGLAESRILAVIEDTDINLRQSVASALAGASMPHFGVHVPPTQEKVKQIKILRNQLQQDWKMLQCSGK</sequence>
<organism evidence="2 3">
    <name type="scientific">Callipepla squamata</name>
    <name type="common">Scaled quail</name>
    <dbReference type="NCBI Taxonomy" id="9009"/>
    <lineage>
        <taxon>Eukaryota</taxon>
        <taxon>Metazoa</taxon>
        <taxon>Chordata</taxon>
        <taxon>Craniata</taxon>
        <taxon>Vertebrata</taxon>
        <taxon>Euteleostomi</taxon>
        <taxon>Archelosauria</taxon>
        <taxon>Archosauria</taxon>
        <taxon>Dinosauria</taxon>
        <taxon>Saurischia</taxon>
        <taxon>Theropoda</taxon>
        <taxon>Coelurosauria</taxon>
        <taxon>Aves</taxon>
        <taxon>Neognathae</taxon>
        <taxon>Galloanserae</taxon>
        <taxon>Galliformes</taxon>
        <taxon>Odontophoridae</taxon>
        <taxon>Callipepla</taxon>
    </lineage>
</organism>
<dbReference type="PRINTS" id="PR01270">
    <property type="entry name" value="HDASUPER"/>
</dbReference>
<dbReference type="EMBL" id="MCFN01000247">
    <property type="protein sequence ID" value="OXB61890.1"/>
    <property type="molecule type" value="Genomic_DNA"/>
</dbReference>
<dbReference type="GO" id="GO:0040029">
    <property type="term" value="P:epigenetic regulation of gene expression"/>
    <property type="evidence" value="ECO:0007669"/>
    <property type="project" value="TreeGrafter"/>
</dbReference>
<dbReference type="Pfam" id="PF00850">
    <property type="entry name" value="Hist_deacetyl"/>
    <property type="match status" value="1"/>
</dbReference>
<evidence type="ECO:0000259" key="1">
    <source>
        <dbReference type="Pfam" id="PF00850"/>
    </source>
</evidence>
<dbReference type="GO" id="GO:0019213">
    <property type="term" value="F:deacetylase activity"/>
    <property type="evidence" value="ECO:0007669"/>
    <property type="project" value="TreeGrafter"/>
</dbReference>
<dbReference type="InterPro" id="IPR037138">
    <property type="entry name" value="His_deacetylse_dom_sf"/>
</dbReference>
<gene>
    <name evidence="2" type="ORF">ASZ78_005796</name>
</gene>
<dbReference type="AlphaFoldDB" id="A0A226N3M0"/>
<dbReference type="InterPro" id="IPR023696">
    <property type="entry name" value="Ureohydrolase_dom_sf"/>
</dbReference>
<proteinExistence type="predicted"/>
<evidence type="ECO:0000313" key="2">
    <source>
        <dbReference type="EMBL" id="OXB61890.1"/>
    </source>
</evidence>
<dbReference type="OrthoDB" id="424012at2759"/>
<evidence type="ECO:0000313" key="3">
    <source>
        <dbReference type="Proteomes" id="UP000198323"/>
    </source>
</evidence>
<dbReference type="InterPro" id="IPR000286">
    <property type="entry name" value="HDACs"/>
</dbReference>
<dbReference type="PANTHER" id="PTHR10625">
    <property type="entry name" value="HISTONE DEACETYLASE HDAC1-RELATED"/>
    <property type="match status" value="1"/>
</dbReference>
<dbReference type="Gene3D" id="3.40.800.20">
    <property type="entry name" value="Histone deacetylase domain"/>
    <property type="match status" value="1"/>
</dbReference>
<protein>
    <recommendedName>
        <fullName evidence="1">Histone deacetylase domain-containing protein</fullName>
    </recommendedName>
</protein>
<keyword evidence="3" id="KW-1185">Reference proteome</keyword>